<reference evidence="2" key="1">
    <citation type="submission" date="2022-10" db="EMBL/GenBank/DDBJ databases">
        <title>The complete genomes of actinobacterial strains from the NBC collection.</title>
        <authorList>
            <person name="Joergensen T.S."/>
            <person name="Alvarez Arevalo M."/>
            <person name="Sterndorff E.B."/>
            <person name="Faurdal D."/>
            <person name="Vuksanovic O."/>
            <person name="Mourched A.-S."/>
            <person name="Charusanti P."/>
            <person name="Shaw S."/>
            <person name="Blin K."/>
            <person name="Weber T."/>
        </authorList>
    </citation>
    <scope>NUCLEOTIDE SEQUENCE</scope>
    <source>
        <strain evidence="2">NBC_01393</strain>
    </source>
</reference>
<feature type="region of interest" description="Disordered" evidence="1">
    <location>
        <begin position="87"/>
        <end position="112"/>
    </location>
</feature>
<sequence>MFLIFMAAAGCSGASGSDPAQPADSVVSDLSGAAARKACVDAWDEAIFTHPKDWSPGEAETPAECSSEMGPTWADLYLQGKERAEKRRLELPPIDDGASIAPEDPAHETDQP</sequence>
<evidence type="ECO:0000256" key="1">
    <source>
        <dbReference type="SAM" id="MobiDB-lite"/>
    </source>
</evidence>
<dbReference type="AlphaFoldDB" id="A0AAU3HPK1"/>
<protein>
    <recommendedName>
        <fullName evidence="3">Lipoprotein</fullName>
    </recommendedName>
</protein>
<dbReference type="EMBL" id="CP109546">
    <property type="protein sequence ID" value="WTZ06844.1"/>
    <property type="molecule type" value="Genomic_DNA"/>
</dbReference>
<evidence type="ECO:0000313" key="2">
    <source>
        <dbReference type="EMBL" id="WTZ06844.1"/>
    </source>
</evidence>
<feature type="region of interest" description="Disordered" evidence="1">
    <location>
        <begin position="50"/>
        <end position="70"/>
    </location>
</feature>
<gene>
    <name evidence="2" type="ORF">OG699_01725</name>
</gene>
<name>A0AAU3HPK1_9ACTN</name>
<organism evidence="2">
    <name type="scientific">Streptomyces sp. NBC_01393</name>
    <dbReference type="NCBI Taxonomy" id="2903851"/>
    <lineage>
        <taxon>Bacteria</taxon>
        <taxon>Bacillati</taxon>
        <taxon>Actinomycetota</taxon>
        <taxon>Actinomycetes</taxon>
        <taxon>Kitasatosporales</taxon>
        <taxon>Streptomycetaceae</taxon>
        <taxon>Streptomyces</taxon>
    </lineage>
</organism>
<proteinExistence type="predicted"/>
<evidence type="ECO:0008006" key="3">
    <source>
        <dbReference type="Google" id="ProtNLM"/>
    </source>
</evidence>
<accession>A0AAU3HPK1</accession>